<dbReference type="GO" id="GO:0030170">
    <property type="term" value="F:pyridoxal phosphate binding"/>
    <property type="evidence" value="ECO:0007669"/>
    <property type="project" value="InterPro"/>
</dbReference>
<evidence type="ECO:0000256" key="5">
    <source>
        <dbReference type="ARBA" id="ARBA00022898"/>
    </source>
</evidence>
<gene>
    <name evidence="8" type="primary">argD</name>
    <name evidence="8" type="ORF">MED92_15288</name>
</gene>
<keyword evidence="9" id="KW-1185">Reference proteome</keyword>
<evidence type="ECO:0000313" key="8">
    <source>
        <dbReference type="EMBL" id="EAR62413.1"/>
    </source>
</evidence>
<dbReference type="Proteomes" id="UP000002171">
    <property type="component" value="Unassembled WGS sequence"/>
</dbReference>
<dbReference type="NCBIfam" id="TIGR00707">
    <property type="entry name" value="argD"/>
    <property type="match status" value="1"/>
</dbReference>
<sequence>MNKSLLSVAEPPIENQTQHLMPITQRPDVVFTKGKGHYLFDASGTAYLDMMQGWAVNTLGHSPNFLKHALLNQAEQLINPGPAFYNKPMIELSNTLCSASVFDHVFFANSGAEANEGAIKLARKWGQLNKQGAFEIITFKNSFHGRTLATMSATGKASFAPLFEPKISGFKKVPFNDPQALINAISSNTTAIMLELVQGEAGVIPAEYDFVKKLETQCKQHNLLLIVDEVQTGVGRTGKLFAYQHYGISPDILTLGKGLGGGVPISALLAKQAVSCFAPGDQGGTFNGNPLMCASALAVLEALEAENILSNVNKMSELLQTEFFELSQKYGLGQIRGQGLLLAIDTGAYDAHQIAASAFRKQLLINAPRSNCIRLMPALNIGPEEIYKAMSVLEDCLSELS</sequence>
<keyword evidence="4 8" id="KW-0808">Transferase</keyword>
<dbReference type="SUPFAM" id="SSF53383">
    <property type="entry name" value="PLP-dependent transferases"/>
    <property type="match status" value="1"/>
</dbReference>
<dbReference type="Pfam" id="PF00202">
    <property type="entry name" value="Aminotran_3"/>
    <property type="match status" value="1"/>
</dbReference>
<evidence type="ECO:0000256" key="1">
    <source>
        <dbReference type="ARBA" id="ARBA00001933"/>
    </source>
</evidence>
<dbReference type="OrthoDB" id="9801052at2"/>
<accession>A0A7U8GTK0</accession>
<dbReference type="RefSeq" id="WP_007020723.1">
    <property type="nucleotide sequence ID" value="NZ_CH724125.1"/>
</dbReference>
<dbReference type="Gene3D" id="3.40.640.10">
    <property type="entry name" value="Type I PLP-dependent aspartate aminotransferase-like (Major domain)"/>
    <property type="match status" value="1"/>
</dbReference>
<dbReference type="PANTHER" id="PTHR11986">
    <property type="entry name" value="AMINOTRANSFERASE CLASS III"/>
    <property type="match status" value="1"/>
</dbReference>
<comment type="pathway">
    <text evidence="6">Amino-acid biosynthesis.</text>
</comment>
<dbReference type="GO" id="GO:0003992">
    <property type="term" value="F:N2-acetyl-L-ornithine:2-oxoglutarate 5-aminotransferase activity"/>
    <property type="evidence" value="ECO:0007669"/>
    <property type="project" value="UniProtKB-EC"/>
</dbReference>
<dbReference type="InterPro" id="IPR005814">
    <property type="entry name" value="Aminotrans_3"/>
</dbReference>
<dbReference type="InterPro" id="IPR015422">
    <property type="entry name" value="PyrdxlP-dep_Trfase_small"/>
</dbReference>
<organism evidence="8 9">
    <name type="scientific">Neptuniibacter caesariensis</name>
    <dbReference type="NCBI Taxonomy" id="207954"/>
    <lineage>
        <taxon>Bacteria</taxon>
        <taxon>Pseudomonadati</taxon>
        <taxon>Pseudomonadota</taxon>
        <taxon>Gammaproteobacteria</taxon>
        <taxon>Oceanospirillales</taxon>
        <taxon>Oceanospirillaceae</taxon>
        <taxon>Neptuniibacter</taxon>
    </lineage>
</organism>
<dbReference type="GO" id="GO:0042802">
    <property type="term" value="F:identical protein binding"/>
    <property type="evidence" value="ECO:0007669"/>
    <property type="project" value="TreeGrafter"/>
</dbReference>
<dbReference type="CDD" id="cd00610">
    <property type="entry name" value="OAT_like"/>
    <property type="match status" value="1"/>
</dbReference>
<comment type="cofactor">
    <cofactor evidence="1">
        <name>pyridoxal 5'-phosphate</name>
        <dbReference type="ChEBI" id="CHEBI:597326"/>
    </cofactor>
</comment>
<keyword evidence="5 7" id="KW-0663">Pyridoxal phosphate</keyword>
<dbReference type="EC" id="2.6.1.11" evidence="8"/>
<evidence type="ECO:0000313" key="9">
    <source>
        <dbReference type="Proteomes" id="UP000002171"/>
    </source>
</evidence>
<comment type="similarity">
    <text evidence="7">Belongs to the class-III pyridoxal-phosphate-dependent aminotransferase family.</text>
</comment>
<proteinExistence type="inferred from homology"/>
<dbReference type="PROSITE" id="PS00600">
    <property type="entry name" value="AA_TRANSFER_CLASS_3"/>
    <property type="match status" value="1"/>
</dbReference>
<dbReference type="InterPro" id="IPR004636">
    <property type="entry name" value="AcOrn/SuccOrn_fam"/>
</dbReference>
<evidence type="ECO:0000256" key="2">
    <source>
        <dbReference type="ARBA" id="ARBA00022576"/>
    </source>
</evidence>
<evidence type="ECO:0000256" key="7">
    <source>
        <dbReference type="RuleBase" id="RU003560"/>
    </source>
</evidence>
<dbReference type="PANTHER" id="PTHR11986:SF79">
    <property type="entry name" value="ACETYLORNITHINE AMINOTRANSFERASE, MITOCHONDRIAL"/>
    <property type="match status" value="1"/>
</dbReference>
<protein>
    <submittedName>
        <fullName evidence="8">Bifunctional N-succinyldiaminopimelate-aminotransferase/acetylornithine transaminase protein</fullName>
        <ecNumber evidence="8">2.6.1.11</ecNumber>
    </submittedName>
</protein>
<name>A0A7U8GTK0_NEPCE</name>
<dbReference type="EMBL" id="AAOW01000003">
    <property type="protein sequence ID" value="EAR62413.1"/>
    <property type="molecule type" value="Genomic_DNA"/>
</dbReference>
<dbReference type="PIRSF" id="PIRSF000521">
    <property type="entry name" value="Transaminase_4ab_Lys_Orn"/>
    <property type="match status" value="1"/>
</dbReference>
<dbReference type="Gene3D" id="3.90.1150.10">
    <property type="entry name" value="Aspartate Aminotransferase, domain 1"/>
    <property type="match status" value="1"/>
</dbReference>
<evidence type="ECO:0000256" key="3">
    <source>
        <dbReference type="ARBA" id="ARBA00022605"/>
    </source>
</evidence>
<evidence type="ECO:0000256" key="4">
    <source>
        <dbReference type="ARBA" id="ARBA00022679"/>
    </source>
</evidence>
<dbReference type="InterPro" id="IPR015424">
    <property type="entry name" value="PyrdxlP-dep_Trfase"/>
</dbReference>
<keyword evidence="3" id="KW-0028">Amino-acid biosynthesis</keyword>
<dbReference type="NCBIfam" id="NF002325">
    <property type="entry name" value="PRK01278.1"/>
    <property type="match status" value="1"/>
</dbReference>
<dbReference type="GO" id="GO:0006526">
    <property type="term" value="P:L-arginine biosynthetic process"/>
    <property type="evidence" value="ECO:0007669"/>
    <property type="project" value="UniProtKB-ARBA"/>
</dbReference>
<comment type="caution">
    <text evidence="8">The sequence shown here is derived from an EMBL/GenBank/DDBJ whole genome shotgun (WGS) entry which is preliminary data.</text>
</comment>
<evidence type="ECO:0000256" key="6">
    <source>
        <dbReference type="ARBA" id="ARBA00029440"/>
    </source>
</evidence>
<reference evidence="8 9" key="1">
    <citation type="submission" date="2006-02" db="EMBL/GenBank/DDBJ databases">
        <authorList>
            <person name="Pinhassi J."/>
            <person name="Pedros-Alio C."/>
            <person name="Ferriera S."/>
            <person name="Johnson J."/>
            <person name="Kravitz S."/>
            <person name="Halpern A."/>
            <person name="Remington K."/>
            <person name="Beeson K."/>
            <person name="Tran B."/>
            <person name="Rogers Y.-H."/>
            <person name="Friedman R."/>
            <person name="Venter J.C."/>
        </authorList>
    </citation>
    <scope>NUCLEOTIDE SEQUENCE [LARGE SCALE GENOMIC DNA]</scope>
    <source>
        <strain evidence="8 9">MED92</strain>
    </source>
</reference>
<dbReference type="InterPro" id="IPR050103">
    <property type="entry name" value="Class-III_PLP-dep_AT"/>
</dbReference>
<dbReference type="FunFam" id="3.40.640.10:FF:000004">
    <property type="entry name" value="Acetylornithine aminotransferase"/>
    <property type="match status" value="1"/>
</dbReference>
<dbReference type="InterPro" id="IPR049704">
    <property type="entry name" value="Aminotrans_3_PPA_site"/>
</dbReference>
<keyword evidence="2 8" id="KW-0032">Aminotransferase</keyword>
<dbReference type="InterPro" id="IPR015421">
    <property type="entry name" value="PyrdxlP-dep_Trfase_major"/>
</dbReference>
<dbReference type="AlphaFoldDB" id="A0A7U8GTK0"/>